<proteinExistence type="predicted"/>
<comment type="subcellular location">
    <subcellularLocation>
        <location evidence="1">Cell membrane</location>
        <topology evidence="1">Multi-pass membrane protein</topology>
    </subcellularLocation>
</comment>
<evidence type="ECO:0000313" key="7">
    <source>
        <dbReference type="EMBL" id="MST80232.1"/>
    </source>
</evidence>
<feature type="transmembrane region" description="Helical" evidence="6">
    <location>
        <begin position="278"/>
        <end position="298"/>
    </location>
</feature>
<evidence type="ECO:0000256" key="2">
    <source>
        <dbReference type="ARBA" id="ARBA00022475"/>
    </source>
</evidence>
<keyword evidence="4 6" id="KW-1133">Transmembrane helix</keyword>
<evidence type="ECO:0000256" key="1">
    <source>
        <dbReference type="ARBA" id="ARBA00004651"/>
    </source>
</evidence>
<organism evidence="7 8">
    <name type="scientific">Lactobacillus equicursoris</name>
    <dbReference type="NCBI Taxonomy" id="420645"/>
    <lineage>
        <taxon>Bacteria</taxon>
        <taxon>Bacillati</taxon>
        <taxon>Bacillota</taxon>
        <taxon>Bacilli</taxon>
        <taxon>Lactobacillales</taxon>
        <taxon>Lactobacillaceae</taxon>
        <taxon>Lactobacillus</taxon>
    </lineage>
</organism>
<dbReference type="AlphaFoldDB" id="A0A844FPX9"/>
<dbReference type="Proteomes" id="UP000452141">
    <property type="component" value="Unassembled WGS sequence"/>
</dbReference>
<gene>
    <name evidence="7" type="ORF">FYJ61_07170</name>
</gene>
<dbReference type="InterPro" id="IPR001851">
    <property type="entry name" value="ABC_transp_permease"/>
</dbReference>
<evidence type="ECO:0000256" key="3">
    <source>
        <dbReference type="ARBA" id="ARBA00022692"/>
    </source>
</evidence>
<feature type="transmembrane region" description="Helical" evidence="6">
    <location>
        <begin position="90"/>
        <end position="110"/>
    </location>
</feature>
<dbReference type="GO" id="GO:0015658">
    <property type="term" value="F:branched-chain amino acid transmembrane transporter activity"/>
    <property type="evidence" value="ECO:0007669"/>
    <property type="project" value="InterPro"/>
</dbReference>
<reference evidence="7 8" key="1">
    <citation type="submission" date="2019-08" db="EMBL/GenBank/DDBJ databases">
        <title>In-depth cultivation of the pig gut microbiome towards novel bacterial diversity and tailored functional studies.</title>
        <authorList>
            <person name="Wylensek D."/>
            <person name="Hitch T.C.A."/>
            <person name="Clavel T."/>
        </authorList>
    </citation>
    <scope>NUCLEOTIDE SEQUENCE [LARGE SCALE GENOMIC DNA]</scope>
    <source>
        <strain evidence="7 8">WCA-470BD-2E</strain>
    </source>
</reference>
<name>A0A844FPX9_9LACO</name>
<dbReference type="RefSeq" id="WP_008459706.1">
    <property type="nucleotide sequence ID" value="NZ_JAQYAR010000085.1"/>
</dbReference>
<feature type="transmembrane region" description="Helical" evidence="6">
    <location>
        <begin position="242"/>
        <end position="266"/>
    </location>
</feature>
<evidence type="ECO:0000256" key="6">
    <source>
        <dbReference type="SAM" id="Phobius"/>
    </source>
</evidence>
<protein>
    <submittedName>
        <fullName evidence="7">Branched-chain amino acid ABC transporter permease</fullName>
    </submittedName>
</protein>
<keyword evidence="2" id="KW-1003">Cell membrane</keyword>
<accession>A0A844FPX9</accession>
<dbReference type="CDD" id="cd06581">
    <property type="entry name" value="TM_PBP1_LivM_like"/>
    <property type="match status" value="1"/>
</dbReference>
<dbReference type="InterPro" id="IPR043428">
    <property type="entry name" value="LivM-like"/>
</dbReference>
<feature type="transmembrane region" description="Helical" evidence="6">
    <location>
        <begin position="155"/>
        <end position="174"/>
    </location>
</feature>
<dbReference type="PANTHER" id="PTHR30482:SF10">
    <property type="entry name" value="HIGH-AFFINITY BRANCHED-CHAIN AMINO ACID TRANSPORT PROTEIN BRAE"/>
    <property type="match status" value="1"/>
</dbReference>
<comment type="caution">
    <text evidence="7">The sequence shown here is derived from an EMBL/GenBank/DDBJ whole genome shotgun (WGS) entry which is preliminary data.</text>
</comment>
<evidence type="ECO:0000313" key="8">
    <source>
        <dbReference type="Proteomes" id="UP000452141"/>
    </source>
</evidence>
<dbReference type="PANTHER" id="PTHR30482">
    <property type="entry name" value="HIGH-AFFINITY BRANCHED-CHAIN AMINO ACID TRANSPORT SYSTEM PERMEASE"/>
    <property type="match status" value="1"/>
</dbReference>
<dbReference type="EMBL" id="VUMW01000021">
    <property type="protein sequence ID" value="MST80232.1"/>
    <property type="molecule type" value="Genomic_DNA"/>
</dbReference>
<evidence type="ECO:0000256" key="4">
    <source>
        <dbReference type="ARBA" id="ARBA00022989"/>
    </source>
</evidence>
<dbReference type="GO" id="GO:0005886">
    <property type="term" value="C:plasma membrane"/>
    <property type="evidence" value="ECO:0007669"/>
    <property type="project" value="UniProtKB-SubCell"/>
</dbReference>
<feature type="transmembrane region" description="Helical" evidence="6">
    <location>
        <begin position="9"/>
        <end position="31"/>
    </location>
</feature>
<keyword evidence="5 6" id="KW-0472">Membrane</keyword>
<dbReference type="Pfam" id="PF02653">
    <property type="entry name" value="BPD_transp_2"/>
    <property type="match status" value="1"/>
</dbReference>
<feature type="transmembrane region" description="Helical" evidence="6">
    <location>
        <begin position="204"/>
        <end position="222"/>
    </location>
</feature>
<evidence type="ECO:0000256" key="5">
    <source>
        <dbReference type="ARBA" id="ARBA00023136"/>
    </source>
</evidence>
<sequence>MKKNLKYNLCWLVLMVAGFYLINTLMLTGVINTFIENMLVTIGINIILAVGLNLIIGFSGQFSLGHAGFMALGAYATGIMTQTMNSAGGFYLSILVGVVISIIVALIVGIPTLRLHGDYFAIATMGAAEIIRIVINNMKITNGAAGLFNIPQFATWDIVYIFVCLTTIVTVNFIHSKNGRAVISIRENEIAAEAMGVNTTKWKLSAFVLGAATAAIAGSLYASYLQTIVPSSFGIMESITILIYAVLGGLGSITGTFVATILLGVLDTALQSLGVLRMVFYAIALIVIMIFRPGGLFGKWEFSFKHLLTRKQNGDMAEVEKEESK</sequence>
<keyword evidence="3 6" id="KW-0812">Transmembrane</keyword>